<dbReference type="SUPFAM" id="SSF111038">
    <property type="entry name" value="YjbQ-like"/>
    <property type="match status" value="1"/>
</dbReference>
<reference evidence="2" key="1">
    <citation type="submission" date="2018-05" db="EMBL/GenBank/DDBJ databases">
        <authorList>
            <person name="Hao L."/>
        </authorList>
    </citation>
    <scope>NUCLEOTIDE SEQUENCE [LARGE SCALE GENOMIC DNA]</scope>
</reference>
<dbReference type="InterPro" id="IPR035917">
    <property type="entry name" value="YjbQ-like_sf"/>
</dbReference>
<evidence type="ECO:0000313" key="2">
    <source>
        <dbReference type="Proteomes" id="UP000249818"/>
    </source>
</evidence>
<sequence length="123" mass="13690">MLKRIPIQTTRREEARDITDEVQGAVAESGTREGFVIIYIPHDAAAVSIHRALGEANAPKLDQILDAVNPDRETPEYTKAAFVAPTEVGVVEHGRMVLGDDQRVYFYEFDGPQERAVYVYVGT</sequence>
<evidence type="ECO:0000313" key="1">
    <source>
        <dbReference type="EMBL" id="SQD92485.1"/>
    </source>
</evidence>
<gene>
    <name evidence="1" type="ORF">BARAN1_0461</name>
</gene>
<dbReference type="Proteomes" id="UP000249818">
    <property type="component" value="Chromosome BARAN1"/>
</dbReference>
<dbReference type="Pfam" id="PF01894">
    <property type="entry name" value="YjbQ"/>
    <property type="match status" value="1"/>
</dbReference>
<dbReference type="OrthoDB" id="9801725at2"/>
<protein>
    <recommendedName>
        <fullName evidence="3">YjbQ family protein</fullName>
    </recommendedName>
</protein>
<proteinExistence type="predicted"/>
<keyword evidence="2" id="KW-1185">Reference proteome</keyword>
<dbReference type="InterPro" id="IPR001602">
    <property type="entry name" value="UPF0047_YjbQ-like"/>
</dbReference>
<name>A0A2X3MK18_9BACT</name>
<dbReference type="Gene3D" id="2.60.120.460">
    <property type="entry name" value="YjbQ-like"/>
    <property type="match status" value="1"/>
</dbReference>
<organism evidence="1 2">
    <name type="scientific">Candidatus Bipolaricaulis anaerobius</name>
    <dbReference type="NCBI Taxonomy" id="2026885"/>
    <lineage>
        <taxon>Bacteria</taxon>
        <taxon>Candidatus Bipolaricaulota</taxon>
        <taxon>Candidatus Bipolaricaulia</taxon>
        <taxon>Candidatus Bipolaricaulales</taxon>
        <taxon>Candidatus Bipolaricaulaceae</taxon>
        <taxon>Candidatus Bipolaricaulis</taxon>
    </lineage>
</organism>
<dbReference type="RefSeq" id="WP_157959387.1">
    <property type="nucleotide sequence ID" value="NZ_LS483254.1"/>
</dbReference>
<dbReference type="AlphaFoldDB" id="A0A2X3MK18"/>
<dbReference type="EMBL" id="LS483254">
    <property type="protein sequence ID" value="SQD92485.1"/>
    <property type="molecule type" value="Genomic_DNA"/>
</dbReference>
<accession>A0A2X3MK18</accession>
<evidence type="ECO:0008006" key="3">
    <source>
        <dbReference type="Google" id="ProtNLM"/>
    </source>
</evidence>
<dbReference type="KEGG" id="bana:BARAN1_0461"/>